<evidence type="ECO:0000313" key="1">
    <source>
        <dbReference type="EMBL" id="THU95842.1"/>
    </source>
</evidence>
<name>A0A4S8M199_DENBC</name>
<feature type="non-terminal residue" evidence="1">
    <location>
        <position position="1"/>
    </location>
</feature>
<proteinExistence type="predicted"/>
<gene>
    <name evidence="1" type="ORF">K435DRAFT_606927</name>
</gene>
<sequence length="118" mass="13094">HGGVMTQIGVNMGPRHCQVLGYATSFLPKKLTDEEKTDQDLRLIGDISILWVLILAFIPEDVTEPEEYQEHPAMQQMGTSFVPPGKFGYMLEIDGVLYDFSTACQAPPEGIMTQGYQA</sequence>
<organism evidence="1 2">
    <name type="scientific">Dendrothele bispora (strain CBS 962.96)</name>
    <dbReference type="NCBI Taxonomy" id="1314807"/>
    <lineage>
        <taxon>Eukaryota</taxon>
        <taxon>Fungi</taxon>
        <taxon>Dikarya</taxon>
        <taxon>Basidiomycota</taxon>
        <taxon>Agaricomycotina</taxon>
        <taxon>Agaricomycetes</taxon>
        <taxon>Agaricomycetidae</taxon>
        <taxon>Agaricales</taxon>
        <taxon>Agaricales incertae sedis</taxon>
        <taxon>Dendrothele</taxon>
    </lineage>
</organism>
<dbReference type="EMBL" id="ML179190">
    <property type="protein sequence ID" value="THU95842.1"/>
    <property type="molecule type" value="Genomic_DNA"/>
</dbReference>
<dbReference type="Proteomes" id="UP000297245">
    <property type="component" value="Unassembled WGS sequence"/>
</dbReference>
<protein>
    <submittedName>
        <fullName evidence="1">Uncharacterized protein</fullName>
    </submittedName>
</protein>
<feature type="non-terminal residue" evidence="1">
    <location>
        <position position="118"/>
    </location>
</feature>
<dbReference type="AlphaFoldDB" id="A0A4S8M199"/>
<accession>A0A4S8M199</accession>
<keyword evidence="2" id="KW-1185">Reference proteome</keyword>
<evidence type="ECO:0000313" key="2">
    <source>
        <dbReference type="Proteomes" id="UP000297245"/>
    </source>
</evidence>
<reference evidence="1 2" key="1">
    <citation type="journal article" date="2019" name="Nat. Ecol. Evol.">
        <title>Megaphylogeny resolves global patterns of mushroom evolution.</title>
        <authorList>
            <person name="Varga T."/>
            <person name="Krizsan K."/>
            <person name="Foldi C."/>
            <person name="Dima B."/>
            <person name="Sanchez-Garcia M."/>
            <person name="Sanchez-Ramirez S."/>
            <person name="Szollosi G.J."/>
            <person name="Szarkandi J.G."/>
            <person name="Papp V."/>
            <person name="Albert L."/>
            <person name="Andreopoulos W."/>
            <person name="Angelini C."/>
            <person name="Antonin V."/>
            <person name="Barry K.W."/>
            <person name="Bougher N.L."/>
            <person name="Buchanan P."/>
            <person name="Buyck B."/>
            <person name="Bense V."/>
            <person name="Catcheside P."/>
            <person name="Chovatia M."/>
            <person name="Cooper J."/>
            <person name="Damon W."/>
            <person name="Desjardin D."/>
            <person name="Finy P."/>
            <person name="Geml J."/>
            <person name="Haridas S."/>
            <person name="Hughes K."/>
            <person name="Justo A."/>
            <person name="Karasinski D."/>
            <person name="Kautmanova I."/>
            <person name="Kiss B."/>
            <person name="Kocsube S."/>
            <person name="Kotiranta H."/>
            <person name="LaButti K.M."/>
            <person name="Lechner B.E."/>
            <person name="Liimatainen K."/>
            <person name="Lipzen A."/>
            <person name="Lukacs Z."/>
            <person name="Mihaltcheva S."/>
            <person name="Morgado L.N."/>
            <person name="Niskanen T."/>
            <person name="Noordeloos M.E."/>
            <person name="Ohm R.A."/>
            <person name="Ortiz-Santana B."/>
            <person name="Ovrebo C."/>
            <person name="Racz N."/>
            <person name="Riley R."/>
            <person name="Savchenko A."/>
            <person name="Shiryaev A."/>
            <person name="Soop K."/>
            <person name="Spirin V."/>
            <person name="Szebenyi C."/>
            <person name="Tomsovsky M."/>
            <person name="Tulloss R.E."/>
            <person name="Uehling J."/>
            <person name="Grigoriev I.V."/>
            <person name="Vagvolgyi C."/>
            <person name="Papp T."/>
            <person name="Martin F.M."/>
            <person name="Miettinen O."/>
            <person name="Hibbett D.S."/>
            <person name="Nagy L.G."/>
        </authorList>
    </citation>
    <scope>NUCLEOTIDE SEQUENCE [LARGE SCALE GENOMIC DNA]</scope>
    <source>
        <strain evidence="1 2">CBS 962.96</strain>
    </source>
</reference>
<dbReference type="OrthoDB" id="2684108at2759"/>